<keyword evidence="4" id="KW-1185">Reference proteome</keyword>
<dbReference type="Gene3D" id="3.40.190.120">
    <property type="entry name" value="Osmoprotection protein (prox), domain 2"/>
    <property type="match status" value="1"/>
</dbReference>
<organism evidence="3 4">
    <name type="scientific">Martelella mediterranea DSM 17316</name>
    <dbReference type="NCBI Taxonomy" id="1122214"/>
    <lineage>
        <taxon>Bacteria</taxon>
        <taxon>Pseudomonadati</taxon>
        <taxon>Pseudomonadota</taxon>
        <taxon>Alphaproteobacteria</taxon>
        <taxon>Hyphomicrobiales</taxon>
        <taxon>Aurantimonadaceae</taxon>
        <taxon>Martelella</taxon>
    </lineage>
</organism>
<dbReference type="GO" id="GO:0043190">
    <property type="term" value="C:ATP-binding cassette (ABC) transporter complex"/>
    <property type="evidence" value="ECO:0007669"/>
    <property type="project" value="InterPro"/>
</dbReference>
<dbReference type="AlphaFoldDB" id="A0A1U9YVS5"/>
<feature type="domain" description="ABC-type glycine betaine transport system substrate-binding" evidence="2">
    <location>
        <begin position="19"/>
        <end position="282"/>
    </location>
</feature>
<dbReference type="InterPro" id="IPR011852">
    <property type="entry name" value="TRAP_TAXI"/>
</dbReference>
<evidence type="ECO:0000313" key="3">
    <source>
        <dbReference type="EMBL" id="AQZ49490.1"/>
    </source>
</evidence>
<dbReference type="GO" id="GO:0022857">
    <property type="term" value="F:transmembrane transporter activity"/>
    <property type="evidence" value="ECO:0007669"/>
    <property type="project" value="InterPro"/>
</dbReference>
<accession>A0A1U9YVS5</accession>
<dbReference type="STRING" id="1122214.Mame_00107"/>
<dbReference type="Pfam" id="PF16868">
    <property type="entry name" value="NMT1_3"/>
    <property type="match status" value="1"/>
</dbReference>
<gene>
    <name evidence="3" type="primary">opuCC</name>
    <name evidence="3" type="ORF">Mame_00107</name>
</gene>
<dbReference type="Proteomes" id="UP000191135">
    <property type="component" value="Chromosome"/>
</dbReference>
<dbReference type="InterPro" id="IPR007210">
    <property type="entry name" value="ABC_Gly_betaine_transp_sub-bd"/>
</dbReference>
<keyword evidence="1" id="KW-0812">Transmembrane</keyword>
<reference evidence="3 4" key="1">
    <citation type="submission" date="2017-03" db="EMBL/GenBank/DDBJ databases">
        <title>Foreign affairs: Plasmid Transfer between Roseobacters and Rhizobia.</title>
        <authorList>
            <person name="Bartling P."/>
            <person name="Bunk B."/>
            <person name="Overmann J."/>
            <person name="Brinkmann H."/>
            <person name="Petersen J."/>
        </authorList>
    </citation>
    <scope>NUCLEOTIDE SEQUENCE [LARGE SCALE GENOMIC DNA]</scope>
    <source>
        <strain evidence="3 4">MACL11</strain>
    </source>
</reference>
<sequence>MRAFVSLLIVILLAGCSSDPVRVGSKNLAESRVLAEMFALLLEEDGVSVKRMPSLGATGVVYQALIDDDIDLYPEYTGTALAFLGARSNDDADEAMRVASEGLARNGLVLLDRLGFETDYVVLTRPAIAAANHLDDISDLAGADGRLRLGVTQSFAERPRDGLEPFLDRFGLTFEDIEVFSETSREGMYDALLERSVDIIVGLSTDPEISDYELVALSDATGFFPVYQAAPLTSDLALERTPDIAAAMQKLAGRIDDDMMRSLNAAVRLDGRPVNRVARQALYDLGLVAKPPRERTPVLAIAMGPETMGTDAGIETLRAVRKSMRGRDVNLLSTNVPLEAMASGEARLALTPALSGFSLTDGRVIRDERVEAIAAIGSTFLHVLTRSDDRALPEGTLTIATGPVGSASHTLALAVAHNSNRDISVMPLDVFGAQAASAVLRDGDADLALIFAARGRQDLVDLFARSDDVTLADVAGWWTNADRLSMPVMREAQIAAGTYPGIDETVETLSTQMILFGPATSDRFLIGQQGPNAFFDEPRPLQDKSVAAINRNLGLHAAVDPHLRRAAALTPEVNILDDRINPYPGRAILMIAIFGYLIWAGWLFVRPERETTD</sequence>
<dbReference type="eggNOG" id="COG1732">
    <property type="taxonomic scope" value="Bacteria"/>
</dbReference>
<evidence type="ECO:0000256" key="1">
    <source>
        <dbReference type="SAM" id="Phobius"/>
    </source>
</evidence>
<evidence type="ECO:0000259" key="2">
    <source>
        <dbReference type="Pfam" id="PF04069"/>
    </source>
</evidence>
<dbReference type="PROSITE" id="PS51257">
    <property type="entry name" value="PROKAR_LIPOPROTEIN"/>
    <property type="match status" value="1"/>
</dbReference>
<dbReference type="Pfam" id="PF04069">
    <property type="entry name" value="OpuAC"/>
    <property type="match status" value="1"/>
</dbReference>
<dbReference type="RefSeq" id="WP_018063463.1">
    <property type="nucleotide sequence ID" value="NZ_AQWH01000003.1"/>
</dbReference>
<feature type="transmembrane region" description="Helical" evidence="1">
    <location>
        <begin position="587"/>
        <end position="605"/>
    </location>
</feature>
<keyword evidence="1" id="KW-0472">Membrane</keyword>
<name>A0A1U9YVS5_9HYPH</name>
<dbReference type="EMBL" id="CP020330">
    <property type="protein sequence ID" value="AQZ49490.1"/>
    <property type="molecule type" value="Genomic_DNA"/>
</dbReference>
<dbReference type="OrthoDB" id="9801163at2"/>
<dbReference type="KEGG" id="mmed:Mame_00107"/>
<dbReference type="SUPFAM" id="SSF53850">
    <property type="entry name" value="Periplasmic binding protein-like II"/>
    <property type="match status" value="2"/>
</dbReference>
<evidence type="ECO:0000313" key="4">
    <source>
        <dbReference type="Proteomes" id="UP000191135"/>
    </source>
</evidence>
<protein>
    <submittedName>
        <fullName evidence="3">Osmoprotectant-binding protein</fullName>
    </submittedName>
</protein>
<proteinExistence type="predicted"/>
<keyword evidence="1" id="KW-1133">Transmembrane helix</keyword>
<dbReference type="Gene3D" id="3.40.190.10">
    <property type="entry name" value="Periplasmic binding protein-like II"/>
    <property type="match status" value="3"/>
</dbReference>